<evidence type="ECO:0000313" key="2">
    <source>
        <dbReference type="EMBL" id="GAD79652.1"/>
    </source>
</evidence>
<dbReference type="STRING" id="1219080.VEZ01S_19_00670"/>
<protein>
    <submittedName>
        <fullName evidence="2">Uncharacterized protein</fullName>
    </submittedName>
</protein>
<name>U3B2H7_9VIBR</name>
<organism evidence="2 3">
    <name type="scientific">Vibrio ezurae NBRC 102218</name>
    <dbReference type="NCBI Taxonomy" id="1219080"/>
    <lineage>
        <taxon>Bacteria</taxon>
        <taxon>Pseudomonadati</taxon>
        <taxon>Pseudomonadota</taxon>
        <taxon>Gammaproteobacteria</taxon>
        <taxon>Vibrionales</taxon>
        <taxon>Vibrionaceae</taxon>
        <taxon>Vibrio</taxon>
    </lineage>
</organism>
<accession>U3B2H7</accession>
<keyword evidence="1" id="KW-0472">Membrane</keyword>
<proteinExistence type="predicted"/>
<dbReference type="EMBL" id="BATM01000019">
    <property type="protein sequence ID" value="GAD79652.1"/>
    <property type="molecule type" value="Genomic_DNA"/>
</dbReference>
<evidence type="ECO:0000256" key="1">
    <source>
        <dbReference type="SAM" id="Phobius"/>
    </source>
</evidence>
<dbReference type="AlphaFoldDB" id="U3B2H7"/>
<feature type="transmembrane region" description="Helical" evidence="1">
    <location>
        <begin position="59"/>
        <end position="77"/>
    </location>
</feature>
<dbReference type="Proteomes" id="UP000016562">
    <property type="component" value="Unassembled WGS sequence"/>
</dbReference>
<keyword evidence="1" id="KW-0812">Transmembrane</keyword>
<feature type="transmembrane region" description="Helical" evidence="1">
    <location>
        <begin position="107"/>
        <end position="126"/>
    </location>
</feature>
<evidence type="ECO:0000313" key="3">
    <source>
        <dbReference type="Proteomes" id="UP000016562"/>
    </source>
</evidence>
<keyword evidence="3" id="KW-1185">Reference proteome</keyword>
<sequence length="136" mass="16101">MIGSHYEVYFFGDWGSGYYARLPFSGKSAYLIKKILTYTAFLAFIVNFKLNYRHLLDRFVVLFLLYLAVTACFGQLSDRFEPLALYFMFSLVVVKWNGKLKGTFTEWFLILVIIIRFLLDFWGYRIQYLDLATSFL</sequence>
<reference evidence="2 3" key="1">
    <citation type="submission" date="2013-09" db="EMBL/GenBank/DDBJ databases">
        <title>Whole genome shotgun sequence of Vibrio ezurae NBRC 102218.</title>
        <authorList>
            <person name="Yoshida I."/>
            <person name="Hosoyama A."/>
            <person name="Numata M."/>
            <person name="Hashimoto M."/>
            <person name="Hosoyama Y."/>
            <person name="Tsuchikane K."/>
            <person name="Noguchi M."/>
            <person name="Hirakata S."/>
            <person name="Ichikawa N."/>
            <person name="Ohji S."/>
            <person name="Yamazoe A."/>
            <person name="Fujita N."/>
        </authorList>
    </citation>
    <scope>NUCLEOTIDE SEQUENCE [LARGE SCALE GENOMIC DNA]</scope>
    <source>
        <strain evidence="2 3">NBRC 102218</strain>
    </source>
</reference>
<gene>
    <name evidence="2" type="ORF">VEZ01S_19_00670</name>
</gene>
<feature type="transmembrane region" description="Helical" evidence="1">
    <location>
        <begin position="35"/>
        <end position="52"/>
    </location>
</feature>
<keyword evidence="1" id="KW-1133">Transmembrane helix</keyword>
<comment type="caution">
    <text evidence="2">The sequence shown here is derived from an EMBL/GenBank/DDBJ whole genome shotgun (WGS) entry which is preliminary data.</text>
</comment>